<dbReference type="Pfam" id="PF11721">
    <property type="entry name" value="Malectin"/>
    <property type="match status" value="1"/>
</dbReference>
<keyword evidence="5" id="KW-0256">Endoplasmic reticulum</keyword>
<comment type="subcellular location">
    <subcellularLocation>
        <location evidence="1">Endoplasmic reticulum membrane</location>
        <topology evidence="1">Single-pass type I membrane protein</topology>
    </subcellularLocation>
</comment>
<dbReference type="GO" id="GO:0030246">
    <property type="term" value="F:carbohydrate binding"/>
    <property type="evidence" value="ECO:0007669"/>
    <property type="project" value="InterPro"/>
</dbReference>
<keyword evidence="4 11" id="KW-0732">Signal</keyword>
<dbReference type="InterPro" id="IPR021720">
    <property type="entry name" value="Malectin_dom"/>
</dbReference>
<proteinExistence type="inferred from homology"/>
<sequence>MNTLVVVVVLTLFVVTSSAPIQVDIPNGQTVLYAINAGGNEYESDRDGITYETDSHFADTGSSKRLTSKEVIGNDAALYQTERFGSKISYSFPLEKKGYYTLVLKFAETVYSNPKAEIFQVSLNGKVVSSRLDIFRLVGASQAFDMSLTFFFTGDAIKISPQIQIQGPVDTITVELAAIKGSAKISALLLVKGAIPKGVTQSKPEKAQVKQPGVLELYGAYVGLLVLVVLLLTFVWNWYKSKSGPTKRQKLAHTVKRNVKNH</sequence>
<evidence type="ECO:0000313" key="13">
    <source>
        <dbReference type="EMBL" id="CAD9039978.1"/>
    </source>
</evidence>
<organism evidence="13">
    <name type="scientific">Eutreptiella gymnastica</name>
    <dbReference type="NCBI Taxonomy" id="73025"/>
    <lineage>
        <taxon>Eukaryota</taxon>
        <taxon>Discoba</taxon>
        <taxon>Euglenozoa</taxon>
        <taxon>Euglenida</taxon>
        <taxon>Spirocuta</taxon>
        <taxon>Euglenophyceae</taxon>
        <taxon>Eutreptiales</taxon>
        <taxon>Eutreptiaceae</taxon>
        <taxon>Eutreptiella</taxon>
    </lineage>
</organism>
<dbReference type="EMBL" id="HBGA01139088">
    <property type="protein sequence ID" value="CAD9039978.1"/>
    <property type="molecule type" value="Transcribed_RNA"/>
</dbReference>
<evidence type="ECO:0000256" key="5">
    <source>
        <dbReference type="ARBA" id="ARBA00022824"/>
    </source>
</evidence>
<dbReference type="GO" id="GO:0005789">
    <property type="term" value="C:endoplasmic reticulum membrane"/>
    <property type="evidence" value="ECO:0007669"/>
    <property type="project" value="UniProtKB-SubCell"/>
</dbReference>
<evidence type="ECO:0000256" key="8">
    <source>
        <dbReference type="ARBA" id="ARBA00023180"/>
    </source>
</evidence>
<dbReference type="PANTHER" id="PTHR13460:SF0">
    <property type="entry name" value="MALECTIN"/>
    <property type="match status" value="1"/>
</dbReference>
<evidence type="ECO:0000256" key="10">
    <source>
        <dbReference type="SAM" id="Phobius"/>
    </source>
</evidence>
<feature type="transmembrane region" description="Helical" evidence="10">
    <location>
        <begin position="218"/>
        <end position="239"/>
    </location>
</feature>
<evidence type="ECO:0000256" key="2">
    <source>
        <dbReference type="ARBA" id="ARBA00009141"/>
    </source>
</evidence>
<keyword evidence="7 10" id="KW-0472">Membrane</keyword>
<name>A0A7S1NSM4_9EUGL</name>
<evidence type="ECO:0000256" key="7">
    <source>
        <dbReference type="ARBA" id="ARBA00023136"/>
    </source>
</evidence>
<keyword evidence="8" id="KW-0325">Glycoprotein</keyword>
<accession>A0A7S1NSM4</accession>
<evidence type="ECO:0000256" key="11">
    <source>
        <dbReference type="SAM" id="SignalP"/>
    </source>
</evidence>
<comment type="similarity">
    <text evidence="2">Belongs to the malectin family.</text>
</comment>
<evidence type="ECO:0000256" key="6">
    <source>
        <dbReference type="ARBA" id="ARBA00022989"/>
    </source>
</evidence>
<dbReference type="InterPro" id="IPR039155">
    <property type="entry name" value="MLEC"/>
</dbReference>
<keyword evidence="9" id="KW-0119">Carbohydrate metabolism</keyword>
<keyword evidence="3 10" id="KW-0812">Transmembrane</keyword>
<evidence type="ECO:0000256" key="4">
    <source>
        <dbReference type="ARBA" id="ARBA00022729"/>
    </source>
</evidence>
<keyword evidence="6 10" id="KW-1133">Transmembrane helix</keyword>
<reference evidence="13" key="1">
    <citation type="submission" date="2021-01" db="EMBL/GenBank/DDBJ databases">
        <authorList>
            <person name="Corre E."/>
            <person name="Pelletier E."/>
            <person name="Niang G."/>
            <person name="Scheremetjew M."/>
            <person name="Finn R."/>
            <person name="Kale V."/>
            <person name="Holt S."/>
            <person name="Cochrane G."/>
            <person name="Meng A."/>
            <person name="Brown T."/>
            <person name="Cohen L."/>
        </authorList>
    </citation>
    <scope>NUCLEOTIDE SEQUENCE</scope>
    <source>
        <strain evidence="13">NIES-381</strain>
    </source>
</reference>
<dbReference type="Gene3D" id="2.60.120.430">
    <property type="entry name" value="Galactose-binding lectin"/>
    <property type="match status" value="1"/>
</dbReference>
<feature type="signal peptide" evidence="11">
    <location>
        <begin position="1"/>
        <end position="18"/>
    </location>
</feature>
<dbReference type="PANTHER" id="PTHR13460">
    <property type="match status" value="1"/>
</dbReference>
<protein>
    <recommendedName>
        <fullName evidence="12">Malectin domain-containing protein</fullName>
    </recommendedName>
</protein>
<evidence type="ECO:0000256" key="9">
    <source>
        <dbReference type="ARBA" id="ARBA00023277"/>
    </source>
</evidence>
<evidence type="ECO:0000256" key="3">
    <source>
        <dbReference type="ARBA" id="ARBA00022692"/>
    </source>
</evidence>
<gene>
    <name evidence="13" type="ORF">EGYM00392_LOCUS51144</name>
</gene>
<feature type="domain" description="Malectin" evidence="12">
    <location>
        <begin position="31"/>
        <end position="188"/>
    </location>
</feature>
<dbReference type="AlphaFoldDB" id="A0A7S1NSM4"/>
<evidence type="ECO:0000259" key="12">
    <source>
        <dbReference type="Pfam" id="PF11721"/>
    </source>
</evidence>
<feature type="chain" id="PRO_5030942307" description="Malectin domain-containing protein" evidence="11">
    <location>
        <begin position="19"/>
        <end position="262"/>
    </location>
</feature>
<evidence type="ECO:0000256" key="1">
    <source>
        <dbReference type="ARBA" id="ARBA00004115"/>
    </source>
</evidence>